<evidence type="ECO:0000313" key="8">
    <source>
        <dbReference type="Proteomes" id="UP001524642"/>
    </source>
</evidence>
<gene>
    <name evidence="7" type="ORF">NRP21_21985</name>
</gene>
<dbReference type="PROSITE" id="PS00704">
    <property type="entry name" value="PROK_CO2_ANHYDRASE_1"/>
    <property type="match status" value="1"/>
</dbReference>
<dbReference type="PANTHER" id="PTHR11002">
    <property type="entry name" value="CARBONIC ANHYDRASE"/>
    <property type="match status" value="1"/>
</dbReference>
<dbReference type="Pfam" id="PF00484">
    <property type="entry name" value="Pro_CA"/>
    <property type="match status" value="1"/>
</dbReference>
<feature type="signal peptide" evidence="6">
    <location>
        <begin position="1"/>
        <end position="44"/>
    </location>
</feature>
<comment type="similarity">
    <text evidence="1">Belongs to the beta-class carbonic anhydrase family.</text>
</comment>
<dbReference type="InterPro" id="IPR015892">
    <property type="entry name" value="Carbonic_anhydrase_CS"/>
</dbReference>
<dbReference type="Gene3D" id="3.40.1050.10">
    <property type="entry name" value="Carbonic anhydrase"/>
    <property type="match status" value="1"/>
</dbReference>
<evidence type="ECO:0000256" key="2">
    <source>
        <dbReference type="ARBA" id="ARBA00012925"/>
    </source>
</evidence>
<feature type="chain" id="PRO_5046270515" description="carbonic anhydrase" evidence="6">
    <location>
        <begin position="45"/>
        <end position="250"/>
    </location>
</feature>
<name>A0ABT1X9E9_9PROT</name>
<dbReference type="InterPro" id="IPR036874">
    <property type="entry name" value="Carbonic_anhydrase_sf"/>
</dbReference>
<comment type="catalytic activity">
    <reaction evidence="5">
        <text>hydrogencarbonate + H(+) = CO2 + H2O</text>
        <dbReference type="Rhea" id="RHEA:10748"/>
        <dbReference type="ChEBI" id="CHEBI:15377"/>
        <dbReference type="ChEBI" id="CHEBI:15378"/>
        <dbReference type="ChEBI" id="CHEBI:16526"/>
        <dbReference type="ChEBI" id="CHEBI:17544"/>
        <dbReference type="EC" id="4.2.1.1"/>
    </reaction>
</comment>
<keyword evidence="4" id="KW-0456">Lyase</keyword>
<accession>A0ABT1X9E9</accession>
<dbReference type="EMBL" id="JANJOU010000023">
    <property type="protein sequence ID" value="MCR0984733.1"/>
    <property type="molecule type" value="Genomic_DNA"/>
</dbReference>
<dbReference type="SUPFAM" id="SSF53056">
    <property type="entry name" value="beta-carbonic anhydrase, cab"/>
    <property type="match status" value="1"/>
</dbReference>
<dbReference type="Proteomes" id="UP001524642">
    <property type="component" value="Unassembled WGS sequence"/>
</dbReference>
<evidence type="ECO:0000256" key="4">
    <source>
        <dbReference type="ARBA" id="ARBA00023239"/>
    </source>
</evidence>
<keyword evidence="8" id="KW-1185">Reference proteome</keyword>
<evidence type="ECO:0000313" key="7">
    <source>
        <dbReference type="EMBL" id="MCR0984733.1"/>
    </source>
</evidence>
<dbReference type="EC" id="4.2.1.1" evidence="2"/>
<dbReference type="CDD" id="cd03378">
    <property type="entry name" value="beta_CA_cladeC"/>
    <property type="match status" value="1"/>
</dbReference>
<comment type="caution">
    <text evidence="7">The sequence shown here is derived from an EMBL/GenBank/DDBJ whole genome shotgun (WGS) entry which is preliminary data.</text>
</comment>
<protein>
    <recommendedName>
        <fullName evidence="2">carbonic anhydrase</fullName>
        <ecNumber evidence="2">4.2.1.1</ecNumber>
    </recommendedName>
</protein>
<sequence>MPDTTCGCCGLGSSGRPVGGRRGLLCAGLGGLAAALSTSAPARAADPVPHTRLTPDEALALLKKGNDEFRHEEPFTFPHGHKTLEDLSRGQAPFVVLVGCSDSRVPPELLFGRGLGEMFIVRNAGNTVDTAALGSIEYGVGVLGCPLVVVMGHQGCGAVAAALEMVERNAAFPGVIGEMVQPILPAVISARRPDGTIALDDAVVANARRVAARIKTQSVVLQDAIRAGHLKVVAARYDLGTGDVRWLDEG</sequence>
<evidence type="ECO:0000256" key="6">
    <source>
        <dbReference type="SAM" id="SignalP"/>
    </source>
</evidence>
<evidence type="ECO:0000256" key="5">
    <source>
        <dbReference type="ARBA" id="ARBA00048348"/>
    </source>
</evidence>
<keyword evidence="6" id="KW-0732">Signal</keyword>
<reference evidence="7 8" key="1">
    <citation type="submission" date="2022-06" db="EMBL/GenBank/DDBJ databases">
        <title>Roseomonas CN29.</title>
        <authorList>
            <person name="Cheng Y."/>
            <person name="He X."/>
        </authorList>
    </citation>
    <scope>NUCLEOTIDE SEQUENCE [LARGE SCALE GENOMIC DNA]</scope>
    <source>
        <strain evidence="7 8">CN29</strain>
    </source>
</reference>
<dbReference type="SMART" id="SM00947">
    <property type="entry name" value="Pro_CA"/>
    <property type="match status" value="1"/>
</dbReference>
<dbReference type="PANTHER" id="PTHR11002:SF79">
    <property type="entry name" value="CARBONIC ANHYDRASE 2"/>
    <property type="match status" value="1"/>
</dbReference>
<evidence type="ECO:0000256" key="1">
    <source>
        <dbReference type="ARBA" id="ARBA00006217"/>
    </source>
</evidence>
<evidence type="ECO:0000256" key="3">
    <source>
        <dbReference type="ARBA" id="ARBA00022833"/>
    </source>
</evidence>
<organism evidence="7 8">
    <name type="scientific">Roseomonas populi</name>
    <dbReference type="NCBI Taxonomy" id="3121582"/>
    <lineage>
        <taxon>Bacteria</taxon>
        <taxon>Pseudomonadati</taxon>
        <taxon>Pseudomonadota</taxon>
        <taxon>Alphaproteobacteria</taxon>
        <taxon>Acetobacterales</taxon>
        <taxon>Roseomonadaceae</taxon>
        <taxon>Roseomonas</taxon>
    </lineage>
</organism>
<proteinExistence type="inferred from homology"/>
<dbReference type="InterPro" id="IPR001765">
    <property type="entry name" value="Carbonic_anhydrase"/>
</dbReference>
<dbReference type="RefSeq" id="WP_257718387.1">
    <property type="nucleotide sequence ID" value="NZ_JANJOU010000023.1"/>
</dbReference>
<keyword evidence="3" id="KW-0862">Zinc</keyword>